<evidence type="ECO:0000313" key="11">
    <source>
        <dbReference type="Proteomes" id="UP001229421"/>
    </source>
</evidence>
<dbReference type="GO" id="GO:0005634">
    <property type="term" value="C:nucleus"/>
    <property type="evidence" value="ECO:0007669"/>
    <property type="project" value="TreeGrafter"/>
</dbReference>
<sequence>MEQQQQQQQHDEAIISIETLHLYNLDDKSTNPQLELSQVEEIIGYSFNNKELLSEAFTHASFKTEDGLSYERLEYLGDSVLNHLIAKLHYGLYKNMAPGDLTRLRAANVDTEALARAAFKHGLHNYLRHRKPLLHAKIQEFMEGIVEYPTHSHGMIDPPKALADIFESLIGAIFIDTDESMDDTWKVAERLLQPLTTPENLMQNPVVKFNEACQKIGLKPHANDLWSKTGDIEIYVNDEVIGKGNYKPKKIIAVNRAADDAYKNLFENPGNKNGGIGA</sequence>
<dbReference type="PANTHER" id="PTHR14950:SF54">
    <property type="entry name" value="RNASE II-LIKE 1"/>
    <property type="match status" value="1"/>
</dbReference>
<dbReference type="Pfam" id="PF00636">
    <property type="entry name" value="Ribonuclease_3"/>
    <property type="match status" value="1"/>
</dbReference>
<dbReference type="PROSITE" id="PS50142">
    <property type="entry name" value="RNASE_3_2"/>
    <property type="match status" value="1"/>
</dbReference>
<evidence type="ECO:0000256" key="7">
    <source>
        <dbReference type="ARBA" id="ARBA00022842"/>
    </source>
</evidence>
<dbReference type="InterPro" id="IPR036389">
    <property type="entry name" value="RNase_III_sf"/>
</dbReference>
<dbReference type="GO" id="GO:0005737">
    <property type="term" value="C:cytoplasm"/>
    <property type="evidence" value="ECO:0007669"/>
    <property type="project" value="TreeGrafter"/>
</dbReference>
<dbReference type="CDD" id="cd00593">
    <property type="entry name" value="RIBOc"/>
    <property type="match status" value="1"/>
</dbReference>
<dbReference type="SMART" id="SM00535">
    <property type="entry name" value="RIBOc"/>
    <property type="match status" value="1"/>
</dbReference>
<comment type="caution">
    <text evidence="10">The sequence shown here is derived from an EMBL/GenBank/DDBJ whole genome shotgun (WGS) entry which is preliminary data.</text>
</comment>
<keyword evidence="4" id="KW-0479">Metal-binding</keyword>
<keyword evidence="7" id="KW-0460">Magnesium</keyword>
<comment type="cofactor">
    <cofactor evidence="1">
        <name>Mn(2+)</name>
        <dbReference type="ChEBI" id="CHEBI:29035"/>
    </cofactor>
</comment>
<organism evidence="10 11">
    <name type="scientific">Tagetes erecta</name>
    <name type="common">African marigold</name>
    <dbReference type="NCBI Taxonomy" id="13708"/>
    <lineage>
        <taxon>Eukaryota</taxon>
        <taxon>Viridiplantae</taxon>
        <taxon>Streptophyta</taxon>
        <taxon>Embryophyta</taxon>
        <taxon>Tracheophyta</taxon>
        <taxon>Spermatophyta</taxon>
        <taxon>Magnoliopsida</taxon>
        <taxon>eudicotyledons</taxon>
        <taxon>Gunneridae</taxon>
        <taxon>Pentapetalae</taxon>
        <taxon>asterids</taxon>
        <taxon>campanulids</taxon>
        <taxon>Asterales</taxon>
        <taxon>Asteraceae</taxon>
        <taxon>Asteroideae</taxon>
        <taxon>Heliantheae alliance</taxon>
        <taxon>Tageteae</taxon>
        <taxon>Tagetes</taxon>
    </lineage>
</organism>
<dbReference type="EMBL" id="JAUHHV010000008">
    <property type="protein sequence ID" value="KAK1414374.1"/>
    <property type="molecule type" value="Genomic_DNA"/>
</dbReference>
<keyword evidence="11" id="KW-1185">Reference proteome</keyword>
<dbReference type="InterPro" id="IPR000999">
    <property type="entry name" value="RNase_III_dom"/>
</dbReference>
<evidence type="ECO:0000313" key="10">
    <source>
        <dbReference type="EMBL" id="KAK1414374.1"/>
    </source>
</evidence>
<evidence type="ECO:0000256" key="8">
    <source>
        <dbReference type="ARBA" id="ARBA00022884"/>
    </source>
</evidence>
<evidence type="ECO:0000256" key="2">
    <source>
        <dbReference type="ARBA" id="ARBA00001946"/>
    </source>
</evidence>
<dbReference type="GO" id="GO:0030422">
    <property type="term" value="P:siRNA processing"/>
    <property type="evidence" value="ECO:0007669"/>
    <property type="project" value="TreeGrafter"/>
</dbReference>
<reference evidence="10" key="1">
    <citation type="journal article" date="2023" name="bioRxiv">
        <title>Improved chromosome-level genome assembly for marigold (Tagetes erecta).</title>
        <authorList>
            <person name="Jiang F."/>
            <person name="Yuan L."/>
            <person name="Wang S."/>
            <person name="Wang H."/>
            <person name="Xu D."/>
            <person name="Wang A."/>
            <person name="Fan W."/>
        </authorList>
    </citation>
    <scope>NUCLEOTIDE SEQUENCE</scope>
    <source>
        <strain evidence="10">WSJ</strain>
        <tissue evidence="10">Leaf</tissue>
    </source>
</reference>
<evidence type="ECO:0000256" key="3">
    <source>
        <dbReference type="ARBA" id="ARBA00022722"/>
    </source>
</evidence>
<dbReference type="PANTHER" id="PTHR14950">
    <property type="entry name" value="DICER-RELATED"/>
    <property type="match status" value="1"/>
</dbReference>
<evidence type="ECO:0000256" key="5">
    <source>
        <dbReference type="ARBA" id="ARBA00022759"/>
    </source>
</evidence>
<dbReference type="FunFam" id="1.10.1520.10:FF:000004">
    <property type="entry name" value="Endoribonuclease dicer-like 1"/>
    <property type="match status" value="1"/>
</dbReference>
<dbReference type="AlphaFoldDB" id="A0AAD8K262"/>
<dbReference type="Proteomes" id="UP001229421">
    <property type="component" value="Unassembled WGS sequence"/>
</dbReference>
<dbReference type="SUPFAM" id="SSF69065">
    <property type="entry name" value="RNase III domain-like"/>
    <property type="match status" value="1"/>
</dbReference>
<keyword evidence="6" id="KW-0378">Hydrolase</keyword>
<feature type="domain" description="RNase III" evidence="9">
    <location>
        <begin position="36"/>
        <end position="178"/>
    </location>
</feature>
<dbReference type="Gene3D" id="1.10.1520.10">
    <property type="entry name" value="Ribonuclease III domain"/>
    <property type="match status" value="1"/>
</dbReference>
<evidence type="ECO:0000256" key="6">
    <source>
        <dbReference type="ARBA" id="ARBA00022801"/>
    </source>
</evidence>
<keyword evidence="3" id="KW-0540">Nuclease</keyword>
<accession>A0AAD8K262</accession>
<name>A0AAD8K262_TARER</name>
<keyword evidence="8" id="KW-0694">RNA-binding</keyword>
<gene>
    <name evidence="10" type="ORF">QVD17_30118</name>
</gene>
<evidence type="ECO:0000256" key="1">
    <source>
        <dbReference type="ARBA" id="ARBA00001936"/>
    </source>
</evidence>
<proteinExistence type="predicted"/>
<dbReference type="PROSITE" id="PS00517">
    <property type="entry name" value="RNASE_3_1"/>
    <property type="match status" value="1"/>
</dbReference>
<keyword evidence="5" id="KW-0255">Endonuclease</keyword>
<evidence type="ECO:0000259" key="9">
    <source>
        <dbReference type="PROSITE" id="PS50142"/>
    </source>
</evidence>
<dbReference type="GO" id="GO:0004525">
    <property type="term" value="F:ribonuclease III activity"/>
    <property type="evidence" value="ECO:0007669"/>
    <property type="project" value="InterPro"/>
</dbReference>
<dbReference type="GO" id="GO:0046872">
    <property type="term" value="F:metal ion binding"/>
    <property type="evidence" value="ECO:0007669"/>
    <property type="project" value="UniProtKB-KW"/>
</dbReference>
<evidence type="ECO:0000256" key="4">
    <source>
        <dbReference type="ARBA" id="ARBA00022723"/>
    </source>
</evidence>
<comment type="cofactor">
    <cofactor evidence="2">
        <name>Mg(2+)</name>
        <dbReference type="ChEBI" id="CHEBI:18420"/>
    </cofactor>
</comment>
<protein>
    <recommendedName>
        <fullName evidence="9">RNase III domain-containing protein</fullName>
    </recommendedName>
</protein>
<dbReference type="GO" id="GO:0003723">
    <property type="term" value="F:RNA binding"/>
    <property type="evidence" value="ECO:0007669"/>
    <property type="project" value="UniProtKB-KW"/>
</dbReference>